<dbReference type="RefSeq" id="WP_084185872.1">
    <property type="nucleotide sequence ID" value="NZ_FSRA01000002.1"/>
</dbReference>
<evidence type="ECO:0000313" key="11">
    <source>
        <dbReference type="Proteomes" id="UP000185003"/>
    </source>
</evidence>
<dbReference type="GO" id="GO:0030313">
    <property type="term" value="C:cell envelope"/>
    <property type="evidence" value="ECO:0007669"/>
    <property type="project" value="UniProtKB-SubCell"/>
</dbReference>
<evidence type="ECO:0000256" key="6">
    <source>
        <dbReference type="ARBA" id="ARBA00023157"/>
    </source>
</evidence>
<dbReference type="InterPro" id="IPR013766">
    <property type="entry name" value="Thioredoxin_domain"/>
</dbReference>
<feature type="signal peptide" evidence="8">
    <location>
        <begin position="1"/>
        <end position="20"/>
    </location>
</feature>
<dbReference type="GO" id="GO:0004601">
    <property type="term" value="F:peroxidase activity"/>
    <property type="evidence" value="ECO:0007669"/>
    <property type="project" value="UniProtKB-KW"/>
</dbReference>
<dbReference type="PROSITE" id="PS51355">
    <property type="entry name" value="GLUTATHIONE_PEROXID_3"/>
    <property type="match status" value="1"/>
</dbReference>
<dbReference type="PROSITE" id="PS00194">
    <property type="entry name" value="THIOREDOXIN_1"/>
    <property type="match status" value="1"/>
</dbReference>
<dbReference type="PANTHER" id="PTHR42852">
    <property type="entry name" value="THIOL:DISULFIDE INTERCHANGE PROTEIN DSBE"/>
    <property type="match status" value="1"/>
</dbReference>
<dbReference type="SUPFAM" id="SSF52833">
    <property type="entry name" value="Thioredoxin-like"/>
    <property type="match status" value="1"/>
</dbReference>
<dbReference type="InterPro" id="IPR050553">
    <property type="entry name" value="Thioredoxin_ResA/DsbE_sf"/>
</dbReference>
<keyword evidence="6" id="KW-1015">Disulfide bond</keyword>
<feature type="domain" description="Thioredoxin" evidence="9">
    <location>
        <begin position="224"/>
        <end position="377"/>
    </location>
</feature>
<dbReference type="InterPro" id="IPR000866">
    <property type="entry name" value="AhpC/TSA"/>
</dbReference>
<keyword evidence="8" id="KW-0732">Signal</keyword>
<dbReference type="GO" id="GO:0006979">
    <property type="term" value="P:response to oxidative stress"/>
    <property type="evidence" value="ECO:0007669"/>
    <property type="project" value="InterPro"/>
</dbReference>
<comment type="similarity">
    <text evidence="2">Belongs to the glutathione peroxidase family.</text>
</comment>
<comment type="subcellular location">
    <subcellularLocation>
        <location evidence="1">Cell envelope</location>
    </subcellularLocation>
</comment>
<dbReference type="Pfam" id="PF14289">
    <property type="entry name" value="DUF4369"/>
    <property type="match status" value="1"/>
</dbReference>
<sequence>MRKALAIIGLTGCMYSTCMAQDFTLSGKFSGAATPYIYLRYNNVLDSTVIKNGGFTFKGIINGPTNAYLYRNPVTWRSEDPNLYSFFLEPGTLTAEVKENEVNNSRIKGSATQADMDELKKLKAPIQKEWEPFFKMLDSVNKIDNFKFQEAKSGLKPYYAAMEKIDFAYIDKHPTSFLSAHLLRGYLHSISTEKLTAYYKQFPENVKATAGKTINEELERRKLGVEGTVAADFSAPDINDQPLKLSDYRGKYVLIDFWASWCLPCRKGNPHLKKLYAAYKDKGLEIIGVSDDDRKPDAWKKAVEQDGISMWKHVLRGLDMDKLRAGIYNERDISKKYGIYSLPTKILIDPQGKVIARYEGDEKDEAEMDKKLKAVFGQ</sequence>
<dbReference type="OrthoDB" id="750178at2"/>
<dbReference type="CDD" id="cd02966">
    <property type="entry name" value="TlpA_like_family"/>
    <property type="match status" value="1"/>
</dbReference>
<dbReference type="InterPro" id="IPR036249">
    <property type="entry name" value="Thioredoxin-like_sf"/>
</dbReference>
<dbReference type="AlphaFoldDB" id="A0A1N6KET8"/>
<evidence type="ECO:0000313" key="10">
    <source>
        <dbReference type="EMBL" id="SIO55090.1"/>
    </source>
</evidence>
<keyword evidence="11" id="KW-1185">Reference proteome</keyword>
<feature type="chain" id="PRO_5013224067" evidence="8">
    <location>
        <begin position="21"/>
        <end position="378"/>
    </location>
</feature>
<proteinExistence type="inferred from homology"/>
<evidence type="ECO:0000256" key="7">
    <source>
        <dbReference type="ARBA" id="ARBA00023284"/>
    </source>
</evidence>
<evidence type="ECO:0000259" key="9">
    <source>
        <dbReference type="PROSITE" id="PS51352"/>
    </source>
</evidence>
<keyword evidence="5" id="KW-0560">Oxidoreductase</keyword>
<dbReference type="InterPro" id="IPR025380">
    <property type="entry name" value="DUF4369"/>
</dbReference>
<dbReference type="PANTHER" id="PTHR42852:SF6">
    <property type="entry name" value="THIOL:DISULFIDE INTERCHANGE PROTEIN DSBE"/>
    <property type="match status" value="1"/>
</dbReference>
<dbReference type="PROSITE" id="PS51352">
    <property type="entry name" value="THIOREDOXIN_2"/>
    <property type="match status" value="1"/>
</dbReference>
<reference evidence="10 11" key="1">
    <citation type="submission" date="2016-11" db="EMBL/GenBank/DDBJ databases">
        <authorList>
            <person name="Jaros S."/>
            <person name="Januszkiewicz K."/>
            <person name="Wedrychowicz H."/>
        </authorList>
    </citation>
    <scope>NUCLEOTIDE SEQUENCE [LARGE SCALE GENOMIC DNA]</scope>
    <source>
        <strain evidence="10 11">DSM 24787</strain>
    </source>
</reference>
<dbReference type="GO" id="GO:0017004">
    <property type="term" value="P:cytochrome complex assembly"/>
    <property type="evidence" value="ECO:0007669"/>
    <property type="project" value="UniProtKB-KW"/>
</dbReference>
<keyword evidence="3" id="KW-0575">Peroxidase</keyword>
<accession>A0A1N6KET8</accession>
<keyword evidence="7" id="KW-0676">Redox-active center</keyword>
<gene>
    <name evidence="10" type="ORF">SAMN04488055_5721</name>
</gene>
<evidence type="ECO:0000256" key="8">
    <source>
        <dbReference type="SAM" id="SignalP"/>
    </source>
</evidence>
<dbReference type="STRING" id="536979.SAMN04488055_5721"/>
<dbReference type="Pfam" id="PF00578">
    <property type="entry name" value="AhpC-TSA"/>
    <property type="match status" value="1"/>
</dbReference>
<dbReference type="EMBL" id="FSRA01000002">
    <property type="protein sequence ID" value="SIO55090.1"/>
    <property type="molecule type" value="Genomic_DNA"/>
</dbReference>
<dbReference type="InterPro" id="IPR000889">
    <property type="entry name" value="Glutathione_peroxidase"/>
</dbReference>
<dbReference type="Proteomes" id="UP000185003">
    <property type="component" value="Unassembled WGS sequence"/>
</dbReference>
<evidence type="ECO:0000256" key="2">
    <source>
        <dbReference type="ARBA" id="ARBA00006926"/>
    </source>
</evidence>
<evidence type="ECO:0000256" key="1">
    <source>
        <dbReference type="ARBA" id="ARBA00004196"/>
    </source>
</evidence>
<dbReference type="InterPro" id="IPR017937">
    <property type="entry name" value="Thioredoxin_CS"/>
</dbReference>
<evidence type="ECO:0000256" key="5">
    <source>
        <dbReference type="ARBA" id="ARBA00023002"/>
    </source>
</evidence>
<name>A0A1N6KET8_9BACT</name>
<dbReference type="Gene3D" id="3.40.30.10">
    <property type="entry name" value="Glutaredoxin"/>
    <property type="match status" value="1"/>
</dbReference>
<evidence type="ECO:0000256" key="4">
    <source>
        <dbReference type="ARBA" id="ARBA00022748"/>
    </source>
</evidence>
<keyword evidence="4" id="KW-0201">Cytochrome c-type biogenesis</keyword>
<protein>
    <submittedName>
        <fullName evidence="10">Peroxiredoxin</fullName>
    </submittedName>
</protein>
<evidence type="ECO:0000256" key="3">
    <source>
        <dbReference type="ARBA" id="ARBA00022559"/>
    </source>
</evidence>
<organism evidence="10 11">
    <name type="scientific">Chitinophaga niabensis</name>
    <dbReference type="NCBI Taxonomy" id="536979"/>
    <lineage>
        <taxon>Bacteria</taxon>
        <taxon>Pseudomonadati</taxon>
        <taxon>Bacteroidota</taxon>
        <taxon>Chitinophagia</taxon>
        <taxon>Chitinophagales</taxon>
        <taxon>Chitinophagaceae</taxon>
        <taxon>Chitinophaga</taxon>
    </lineage>
</organism>